<reference evidence="1 2" key="1">
    <citation type="submission" date="2017-02" db="EMBL/GenBank/DDBJ databases">
        <authorList>
            <person name="Peterson S.W."/>
        </authorList>
    </citation>
    <scope>NUCLEOTIDE SEQUENCE [LARGE SCALE GENOMIC DNA]</scope>
    <source>
        <strain evidence="1 2">DSM 22335</strain>
    </source>
</reference>
<gene>
    <name evidence="1" type="ORF">SAMN04488132_106154</name>
</gene>
<proteinExistence type="predicted"/>
<dbReference type="AlphaFoldDB" id="A0A1T4PRG0"/>
<evidence type="ECO:0000313" key="2">
    <source>
        <dbReference type="Proteomes" id="UP000190888"/>
    </source>
</evidence>
<sequence>MVLLLLFTGIHLVKSFHHHCSKSWQSECFSTLAGQQNKQGCSICQFHFAKDGNTVPEIFVIDFPVAFCDTFVSFIPAVVPSNEEANIVLRGPPGLI</sequence>
<name>A0A1T4PRG0_9BACT</name>
<evidence type="ECO:0000313" key="1">
    <source>
        <dbReference type="EMBL" id="SJZ93498.1"/>
    </source>
</evidence>
<dbReference type="Proteomes" id="UP000190888">
    <property type="component" value="Unassembled WGS sequence"/>
</dbReference>
<dbReference type="EMBL" id="FUWH01000006">
    <property type="protein sequence ID" value="SJZ93498.1"/>
    <property type="molecule type" value="Genomic_DNA"/>
</dbReference>
<dbReference type="STRING" id="413434.SAMN04488132_106154"/>
<accession>A0A1T4PRG0</accession>
<keyword evidence="2" id="KW-1185">Reference proteome</keyword>
<protein>
    <submittedName>
        <fullName evidence="1">Uncharacterized protein</fullName>
    </submittedName>
</protein>
<organism evidence="1 2">
    <name type="scientific">Sediminibacterium ginsengisoli</name>
    <dbReference type="NCBI Taxonomy" id="413434"/>
    <lineage>
        <taxon>Bacteria</taxon>
        <taxon>Pseudomonadati</taxon>
        <taxon>Bacteroidota</taxon>
        <taxon>Chitinophagia</taxon>
        <taxon>Chitinophagales</taxon>
        <taxon>Chitinophagaceae</taxon>
        <taxon>Sediminibacterium</taxon>
    </lineage>
</organism>